<dbReference type="CDD" id="cd02440">
    <property type="entry name" value="AdoMet_MTases"/>
    <property type="match status" value="1"/>
</dbReference>
<dbReference type="Pfam" id="PF13489">
    <property type="entry name" value="Methyltransf_23"/>
    <property type="match status" value="1"/>
</dbReference>
<dbReference type="GO" id="GO:0032259">
    <property type="term" value="P:methylation"/>
    <property type="evidence" value="ECO:0007669"/>
    <property type="project" value="UniProtKB-KW"/>
</dbReference>
<dbReference type="PANTHER" id="PTHR43861">
    <property type="entry name" value="TRANS-ACONITATE 2-METHYLTRANSFERASE-RELATED"/>
    <property type="match status" value="1"/>
</dbReference>
<sequence>MLDSTSSDVHRFLELGPGLGDVTAHALRRYPDASGTVFEFSEDAVGRLKARFRGEERLSLWSRNFLEGPLEGGFDLIMAFEVLEHIEDDLLAFERIYLMLERGGVFLMSVPAYMSKWQKGDEWAGHYRRYEREELVEKLVATGFKVEEVWGYGFPVTSLLYPLRQLYYRASAKAGEPTEKIRATKQSGVARPYQKPGAAAWMARLMKPLFLLQHVARKSDLGDGWIVLAKKA</sequence>
<dbReference type="InterPro" id="IPR029063">
    <property type="entry name" value="SAM-dependent_MTases_sf"/>
</dbReference>
<dbReference type="EMBL" id="AMXF01000049">
    <property type="protein sequence ID" value="ENO97401.1"/>
    <property type="molecule type" value="Genomic_DNA"/>
</dbReference>
<accession>N6YT23</accession>
<dbReference type="Gene3D" id="3.40.50.150">
    <property type="entry name" value="Vaccinia Virus protein VP39"/>
    <property type="match status" value="1"/>
</dbReference>
<reference evidence="1 2" key="1">
    <citation type="submission" date="2012-09" db="EMBL/GenBank/DDBJ databases">
        <title>Draft Genome Sequences of 6 Strains from Genus Thauera.</title>
        <authorList>
            <person name="Liu B."/>
            <person name="Shapleigh J.P."/>
            <person name="Frostegard A.H."/>
        </authorList>
    </citation>
    <scope>NUCLEOTIDE SEQUENCE [LARGE SCALE GENOMIC DNA]</scope>
    <source>
        <strain evidence="1 2">B4P</strain>
    </source>
</reference>
<dbReference type="GO" id="GO:0008168">
    <property type="term" value="F:methyltransferase activity"/>
    <property type="evidence" value="ECO:0007669"/>
    <property type="project" value="UniProtKB-KW"/>
</dbReference>
<proteinExistence type="predicted"/>
<keyword evidence="1" id="KW-0808">Transferase</keyword>
<dbReference type="Proteomes" id="UP000013047">
    <property type="component" value="Unassembled WGS sequence"/>
</dbReference>
<name>N6YT23_9RHOO</name>
<keyword evidence="2" id="KW-1185">Reference proteome</keyword>
<dbReference type="AlphaFoldDB" id="N6YT23"/>
<gene>
    <name evidence="1" type="ORF">C667_09040</name>
</gene>
<dbReference type="SUPFAM" id="SSF53335">
    <property type="entry name" value="S-adenosyl-L-methionine-dependent methyltransferases"/>
    <property type="match status" value="1"/>
</dbReference>
<organism evidence="1 2">
    <name type="scientific">Thauera phenylacetica B4P</name>
    <dbReference type="NCBI Taxonomy" id="1234382"/>
    <lineage>
        <taxon>Bacteria</taxon>
        <taxon>Pseudomonadati</taxon>
        <taxon>Pseudomonadota</taxon>
        <taxon>Betaproteobacteria</taxon>
        <taxon>Rhodocyclales</taxon>
        <taxon>Zoogloeaceae</taxon>
        <taxon>Thauera</taxon>
    </lineage>
</organism>
<evidence type="ECO:0000313" key="2">
    <source>
        <dbReference type="Proteomes" id="UP000013047"/>
    </source>
</evidence>
<keyword evidence="1" id="KW-0489">Methyltransferase</keyword>
<protein>
    <submittedName>
        <fullName evidence="1">Putative methyltransferase</fullName>
    </submittedName>
</protein>
<comment type="caution">
    <text evidence="1">The sequence shown here is derived from an EMBL/GenBank/DDBJ whole genome shotgun (WGS) entry which is preliminary data.</text>
</comment>
<evidence type="ECO:0000313" key="1">
    <source>
        <dbReference type="EMBL" id="ENO97401.1"/>
    </source>
</evidence>